<dbReference type="RefSeq" id="WP_374427686.1">
    <property type="nucleotide sequence ID" value="NZ_JBHRXJ010000015.1"/>
</dbReference>
<keyword evidence="3 5" id="KW-0456">Lyase</keyword>
<evidence type="ECO:0000256" key="3">
    <source>
        <dbReference type="ARBA" id="ARBA00023239"/>
    </source>
</evidence>
<proteinExistence type="inferred from homology"/>
<dbReference type="InterPro" id="IPR005000">
    <property type="entry name" value="Aldolase/citrate-lyase_domain"/>
</dbReference>
<feature type="domain" description="HpcH/HpaI aldolase/citrate lyase" evidence="4">
    <location>
        <begin position="18"/>
        <end position="221"/>
    </location>
</feature>
<reference evidence="6" key="1">
    <citation type="journal article" date="2019" name="Int. J. Syst. Evol. Microbiol.">
        <title>The Global Catalogue of Microorganisms (GCM) 10K type strain sequencing project: providing services to taxonomists for standard genome sequencing and annotation.</title>
        <authorList>
            <consortium name="The Broad Institute Genomics Platform"/>
            <consortium name="The Broad Institute Genome Sequencing Center for Infectious Disease"/>
            <person name="Wu L."/>
            <person name="Ma J."/>
        </authorList>
    </citation>
    <scope>NUCLEOTIDE SEQUENCE [LARGE SCALE GENOMIC DNA]</scope>
    <source>
        <strain evidence="6">KCTC 42899</strain>
    </source>
</reference>
<dbReference type="Gene3D" id="3.20.20.60">
    <property type="entry name" value="Phosphoenolpyruvate-binding domains"/>
    <property type="match status" value="1"/>
</dbReference>
<dbReference type="SUPFAM" id="SSF51621">
    <property type="entry name" value="Phosphoenolpyruvate/pyruvate domain"/>
    <property type="match status" value="1"/>
</dbReference>
<keyword evidence="2" id="KW-0479">Metal-binding</keyword>
<organism evidence="5 6">
    <name type="scientific">Paracoccus mangrovi</name>
    <dbReference type="NCBI Taxonomy" id="1715645"/>
    <lineage>
        <taxon>Bacteria</taxon>
        <taxon>Pseudomonadati</taxon>
        <taxon>Pseudomonadota</taxon>
        <taxon>Alphaproteobacteria</taxon>
        <taxon>Rhodobacterales</taxon>
        <taxon>Paracoccaceae</taxon>
        <taxon>Paracoccus</taxon>
    </lineage>
</organism>
<protein>
    <submittedName>
        <fullName evidence="5">HpcH/HpaI aldolase/citrate lyase family protein</fullName>
    </submittedName>
</protein>
<keyword evidence="6" id="KW-1185">Reference proteome</keyword>
<evidence type="ECO:0000259" key="4">
    <source>
        <dbReference type="Pfam" id="PF03328"/>
    </source>
</evidence>
<name>A0ABV7RA93_9RHOB</name>
<dbReference type="InterPro" id="IPR050251">
    <property type="entry name" value="HpcH-HpaI_aldolase"/>
</dbReference>
<comment type="caution">
    <text evidence="5">The sequence shown here is derived from an EMBL/GenBank/DDBJ whole genome shotgun (WGS) entry which is preliminary data.</text>
</comment>
<evidence type="ECO:0000256" key="2">
    <source>
        <dbReference type="ARBA" id="ARBA00022723"/>
    </source>
</evidence>
<accession>A0ABV7RA93</accession>
<dbReference type="InterPro" id="IPR040442">
    <property type="entry name" value="Pyrv_kinase-like_dom_sf"/>
</dbReference>
<dbReference type="PANTHER" id="PTHR30502:SF0">
    <property type="entry name" value="PHOSPHOENOLPYRUVATE CARBOXYLASE FAMILY PROTEIN"/>
    <property type="match status" value="1"/>
</dbReference>
<evidence type="ECO:0000313" key="5">
    <source>
        <dbReference type="EMBL" id="MFC3529833.1"/>
    </source>
</evidence>
<dbReference type="EMBL" id="JBHRXJ010000015">
    <property type="protein sequence ID" value="MFC3529833.1"/>
    <property type="molecule type" value="Genomic_DNA"/>
</dbReference>
<evidence type="ECO:0000256" key="1">
    <source>
        <dbReference type="ARBA" id="ARBA00005568"/>
    </source>
</evidence>
<dbReference type="Proteomes" id="UP001595721">
    <property type="component" value="Unassembled WGS sequence"/>
</dbReference>
<sequence length="253" mass="26498">MNPLKQRLRAGETLKAAWVGLASPDVAEIMVRHGWDIIVIDGEHGIGTLEDWVATARAAEAAGGQVILRVPDGSDSLLKRVLDRGFRSIIVPMVNSADEAAAIVGACRYPGQGRRGYAAPVVRGSRYGVTPGYGTGAATDELLLILQCEHIAAVDQVQAMVGVDGVDMLFIGPNDLAGSMGLLEQLTAPPVQEAIARVETAAKAGGRWLGTITGPGRDWADLDRLGYRLVVGPSDIALMIAGARAAARTRDGA</sequence>
<gene>
    <name evidence="5" type="ORF">ACFOMH_16790</name>
</gene>
<dbReference type="PANTHER" id="PTHR30502">
    <property type="entry name" value="2-KETO-3-DEOXY-L-RHAMNONATE ALDOLASE"/>
    <property type="match status" value="1"/>
</dbReference>
<dbReference type="InterPro" id="IPR015813">
    <property type="entry name" value="Pyrv/PenolPyrv_kinase-like_dom"/>
</dbReference>
<dbReference type="Pfam" id="PF03328">
    <property type="entry name" value="HpcH_HpaI"/>
    <property type="match status" value="1"/>
</dbReference>
<dbReference type="GO" id="GO:0016829">
    <property type="term" value="F:lyase activity"/>
    <property type="evidence" value="ECO:0007669"/>
    <property type="project" value="UniProtKB-KW"/>
</dbReference>
<comment type="similarity">
    <text evidence="1">Belongs to the HpcH/HpaI aldolase family.</text>
</comment>
<evidence type="ECO:0000313" key="6">
    <source>
        <dbReference type="Proteomes" id="UP001595721"/>
    </source>
</evidence>